<name>A0A4V1QSZ5_9MICO</name>
<dbReference type="InterPro" id="IPR000719">
    <property type="entry name" value="Prot_kinase_dom"/>
</dbReference>
<protein>
    <recommendedName>
        <fullName evidence="2">Protein kinase domain-containing protein</fullName>
    </recommendedName>
</protein>
<dbReference type="RefSeq" id="WP_340638832.1">
    <property type="nucleotide sequence ID" value="NZ_SDPL01000034.1"/>
</dbReference>
<dbReference type="SUPFAM" id="SSF56112">
    <property type="entry name" value="Protein kinase-like (PK-like)"/>
    <property type="match status" value="1"/>
</dbReference>
<evidence type="ECO:0000313" key="3">
    <source>
        <dbReference type="EMBL" id="RXZ50113.1"/>
    </source>
</evidence>
<evidence type="ECO:0000256" key="1">
    <source>
        <dbReference type="SAM" id="MobiDB-lite"/>
    </source>
</evidence>
<organism evidence="3 4">
    <name type="scientific">Agromyces binzhouensis</name>
    <dbReference type="NCBI Taxonomy" id="1817495"/>
    <lineage>
        <taxon>Bacteria</taxon>
        <taxon>Bacillati</taxon>
        <taxon>Actinomycetota</taxon>
        <taxon>Actinomycetes</taxon>
        <taxon>Micrococcales</taxon>
        <taxon>Microbacteriaceae</taxon>
        <taxon>Agromyces</taxon>
    </lineage>
</organism>
<dbReference type="GO" id="GO:0004672">
    <property type="term" value="F:protein kinase activity"/>
    <property type="evidence" value="ECO:0007669"/>
    <property type="project" value="InterPro"/>
</dbReference>
<dbReference type="EMBL" id="SDPL01000034">
    <property type="protein sequence ID" value="RXZ50113.1"/>
    <property type="molecule type" value="Genomic_DNA"/>
</dbReference>
<proteinExistence type="predicted"/>
<evidence type="ECO:0000313" key="4">
    <source>
        <dbReference type="Proteomes" id="UP000292881"/>
    </source>
</evidence>
<dbReference type="InterPro" id="IPR001245">
    <property type="entry name" value="Ser-Thr/Tyr_kinase_cat_dom"/>
</dbReference>
<reference evidence="3 4" key="1">
    <citation type="submission" date="2019-01" db="EMBL/GenBank/DDBJ databases">
        <authorList>
            <person name="Li J."/>
        </authorList>
    </citation>
    <scope>NUCLEOTIDE SEQUENCE [LARGE SCALE GENOMIC DNA]</scope>
    <source>
        <strain evidence="3 4">CGMCC 4.7180</strain>
    </source>
</reference>
<feature type="domain" description="Protein kinase" evidence="2">
    <location>
        <begin position="39"/>
        <end position="203"/>
    </location>
</feature>
<feature type="non-terminal residue" evidence="3">
    <location>
        <position position="203"/>
    </location>
</feature>
<accession>A0A4V1QSZ5</accession>
<dbReference type="Pfam" id="PF07714">
    <property type="entry name" value="PK_Tyr_Ser-Thr"/>
    <property type="match status" value="1"/>
</dbReference>
<feature type="compositionally biased region" description="Basic residues" evidence="1">
    <location>
        <begin position="1"/>
        <end position="18"/>
    </location>
</feature>
<dbReference type="AlphaFoldDB" id="A0A4V1QSZ5"/>
<keyword evidence="4" id="KW-1185">Reference proteome</keyword>
<dbReference type="Proteomes" id="UP000292881">
    <property type="component" value="Unassembled WGS sequence"/>
</dbReference>
<comment type="caution">
    <text evidence="3">The sequence shown here is derived from an EMBL/GenBank/DDBJ whole genome shotgun (WGS) entry which is preliminary data.</text>
</comment>
<gene>
    <name evidence="3" type="ORF">ESO86_03705</name>
</gene>
<evidence type="ECO:0000259" key="2">
    <source>
        <dbReference type="PROSITE" id="PS50011"/>
    </source>
</evidence>
<feature type="region of interest" description="Disordered" evidence="1">
    <location>
        <begin position="1"/>
        <end position="26"/>
    </location>
</feature>
<dbReference type="Gene3D" id="1.10.510.10">
    <property type="entry name" value="Transferase(Phosphotransferase) domain 1"/>
    <property type="match status" value="1"/>
</dbReference>
<dbReference type="InterPro" id="IPR011009">
    <property type="entry name" value="Kinase-like_dom_sf"/>
</dbReference>
<dbReference type="PROSITE" id="PS50011">
    <property type="entry name" value="PROTEIN_KINASE_DOM"/>
    <property type="match status" value="1"/>
</dbReference>
<dbReference type="GO" id="GO:0005524">
    <property type="term" value="F:ATP binding"/>
    <property type="evidence" value="ECO:0007669"/>
    <property type="project" value="InterPro"/>
</dbReference>
<sequence length="203" mass="21703">MVHRSRREARSAGRRTRRSHPEPSSVERPIVADAVLGGYRLLRRLASGERADVHLAVARQAPSGSADAPDPERALVVVRVYDRTADDDAIATEIQAMEQDPTGTVPRLLDVAAFPDGRACLVVERIGGRSLASMLDGANLSPGQAVTALAPLVVAARDLGRRGFVHTRFAPSDVLVDEAGRPRLIGLGALERTDARVPAAERV</sequence>